<accession>A0ABS8MG91</accession>
<dbReference type="Proteomes" id="UP001430679">
    <property type="component" value="Unassembled WGS sequence"/>
</dbReference>
<reference evidence="3" key="1">
    <citation type="submission" date="2021-11" db="EMBL/GenBank/DDBJ databases">
        <title>Description of novel Flavobacterium species.</title>
        <authorList>
            <person name="Saticioglu I.B."/>
            <person name="Ay H."/>
            <person name="Altun S."/>
            <person name="Duman M."/>
        </authorList>
    </citation>
    <scope>NUCLEOTIDE SEQUENCE</scope>
    <source>
        <strain evidence="3">F-30</strain>
    </source>
</reference>
<dbReference type="NCBIfam" id="TIGR04183">
    <property type="entry name" value="Por_Secre_tail"/>
    <property type="match status" value="1"/>
</dbReference>
<keyword evidence="1" id="KW-0732">Signal</keyword>
<evidence type="ECO:0000259" key="2">
    <source>
        <dbReference type="Pfam" id="PF18962"/>
    </source>
</evidence>
<keyword evidence="4" id="KW-1185">Reference proteome</keyword>
<protein>
    <submittedName>
        <fullName evidence="3">T9SS type A sorting domain-containing protein</fullName>
    </submittedName>
</protein>
<dbReference type="EMBL" id="JAJJMM010000001">
    <property type="protein sequence ID" value="MCC9064463.1"/>
    <property type="molecule type" value="Genomic_DNA"/>
</dbReference>
<gene>
    <name evidence="3" type="ORF">LNP81_15780</name>
</gene>
<evidence type="ECO:0000256" key="1">
    <source>
        <dbReference type="ARBA" id="ARBA00022729"/>
    </source>
</evidence>
<dbReference type="RefSeq" id="WP_230037426.1">
    <property type="nucleotide sequence ID" value="NZ_JAJJMM010000001.1"/>
</dbReference>
<comment type="caution">
    <text evidence="3">The sequence shown here is derived from an EMBL/GenBank/DDBJ whole genome shotgun (WGS) entry which is preliminary data.</text>
</comment>
<evidence type="ECO:0000313" key="3">
    <source>
        <dbReference type="EMBL" id="MCC9064463.1"/>
    </source>
</evidence>
<organism evidence="3 4">
    <name type="scientific">Flavobacterium piscisymbiosum</name>
    <dbReference type="NCBI Taxonomy" id="2893753"/>
    <lineage>
        <taxon>Bacteria</taxon>
        <taxon>Pseudomonadati</taxon>
        <taxon>Bacteroidota</taxon>
        <taxon>Flavobacteriia</taxon>
        <taxon>Flavobacteriales</taxon>
        <taxon>Flavobacteriaceae</taxon>
        <taxon>Flavobacterium</taxon>
    </lineage>
</organism>
<proteinExistence type="predicted"/>
<name>A0ABS8MG91_9FLAO</name>
<sequence length="163" mass="17675">MKRNQPNFLLLFITSILFITNSYSQESIVVSGGAATGSGGTSNYSIGQIAYTGVPGSDAYILQGVQQPYEIITLGTDEFTEINLLITAFPNPAIDILNLVIVNDKWQDLSCTLSDISGKTVSKKLKIASPETSISMQGLNQGIYFLSVNNSNKTIKTFKIIKK</sequence>
<dbReference type="Pfam" id="PF18962">
    <property type="entry name" value="Por_Secre_tail"/>
    <property type="match status" value="1"/>
</dbReference>
<evidence type="ECO:0000313" key="4">
    <source>
        <dbReference type="Proteomes" id="UP001430679"/>
    </source>
</evidence>
<dbReference type="InterPro" id="IPR026444">
    <property type="entry name" value="Secre_tail"/>
</dbReference>
<feature type="domain" description="Secretion system C-terminal sorting" evidence="2">
    <location>
        <begin position="89"/>
        <end position="159"/>
    </location>
</feature>